<organism evidence="1">
    <name type="scientific">Pseudomonas aeruginosa</name>
    <dbReference type="NCBI Taxonomy" id="287"/>
    <lineage>
        <taxon>Bacteria</taxon>
        <taxon>Pseudomonadati</taxon>
        <taxon>Pseudomonadota</taxon>
        <taxon>Gammaproteobacteria</taxon>
        <taxon>Pseudomonadales</taxon>
        <taxon>Pseudomonadaceae</taxon>
        <taxon>Pseudomonas</taxon>
    </lineage>
</organism>
<protein>
    <submittedName>
        <fullName evidence="1">Putative bacteriophage protein</fullName>
    </submittedName>
</protein>
<accession>A6N5Q9</accession>
<reference evidence="1" key="1">
    <citation type="journal article" date="2009" name="FEMS Microbiol. Lett.">
        <title>Genomic islands of Pseudomonas aeruginosa.</title>
        <authorList>
            <person name="Battle S.E."/>
            <person name="Rello J."/>
            <person name="Hauser A.R."/>
        </authorList>
    </citation>
    <scope>NUCLEOTIDE SEQUENCE</scope>
    <source>
        <strain evidence="1">PSE9</strain>
    </source>
</reference>
<dbReference type="AlphaFoldDB" id="A6N5Q9"/>
<dbReference type="EMBL" id="EF611302">
    <property type="protein sequence ID" value="ABR13505.1"/>
    <property type="molecule type" value="Genomic_DNA"/>
</dbReference>
<proteinExistence type="predicted"/>
<evidence type="ECO:0000313" key="1">
    <source>
        <dbReference type="EMBL" id="ABR13505.1"/>
    </source>
</evidence>
<name>A6N5Q9_PSEAI</name>
<sequence>MEKTQVDNRQKLGTETAMGHALKKTDRIYIPPRDKSQVAVARPAEGEYKAQLEKAFCAAFQRYEKALEELAKV</sequence>